<dbReference type="EMBL" id="WLUB01000048">
    <property type="protein sequence ID" value="MTC35827.1"/>
    <property type="molecule type" value="Genomic_DNA"/>
</dbReference>
<keyword evidence="1" id="KW-1133">Transmembrane helix</keyword>
<proteinExistence type="predicted"/>
<organism evidence="2 3">
    <name type="scientific">Providencia alcalifaciens</name>
    <dbReference type="NCBI Taxonomy" id="126385"/>
    <lineage>
        <taxon>Bacteria</taxon>
        <taxon>Pseudomonadati</taxon>
        <taxon>Pseudomonadota</taxon>
        <taxon>Gammaproteobacteria</taxon>
        <taxon>Enterobacterales</taxon>
        <taxon>Morganellaceae</taxon>
        <taxon>Providencia</taxon>
    </lineage>
</organism>
<evidence type="ECO:0000256" key="1">
    <source>
        <dbReference type="SAM" id="Phobius"/>
    </source>
</evidence>
<protein>
    <submittedName>
        <fullName evidence="2">Uncharacterized protein</fullName>
    </submittedName>
</protein>
<accession>A0AAW9VD77</accession>
<name>A0AAW9VD77_9GAMM</name>
<feature type="transmembrane region" description="Helical" evidence="1">
    <location>
        <begin position="6"/>
        <end position="26"/>
    </location>
</feature>
<reference evidence="2 3" key="1">
    <citation type="submission" date="2019-10" db="EMBL/GenBank/DDBJ databases">
        <title>Comparative genomic analysis of Providencia.</title>
        <authorList>
            <person name="Yuan C."/>
            <person name="Wei Y."/>
            <person name="Yin Z."/>
        </authorList>
    </citation>
    <scope>NUCLEOTIDE SEQUENCE [LARGE SCALE GENOMIC DNA]</scope>
    <source>
        <strain evidence="3">wls1934</strain>
    </source>
</reference>
<evidence type="ECO:0000313" key="3">
    <source>
        <dbReference type="Proteomes" id="UP000449944"/>
    </source>
</evidence>
<dbReference type="RefSeq" id="WP_036973130.1">
    <property type="nucleotide sequence ID" value="NZ_JBBMVT010000022.1"/>
</dbReference>
<keyword evidence="1" id="KW-0472">Membrane</keyword>
<dbReference type="AlphaFoldDB" id="A0AAW9VD77"/>
<sequence length="133" mass="15538">MKTIHLFLLMGLTIMTVYIFGLLINVPSTLNSEIESKAKELLRSSTDNPKLINFDDWHYHLVNSKNNKKVSFYCGTFYEEEGNGKSSRKRFIIKITLLSYGYIRISMPTIEQPTDSITKKEFNYLWNKNCKQV</sequence>
<comment type="caution">
    <text evidence="2">The sequence shown here is derived from an EMBL/GenBank/DDBJ whole genome shotgun (WGS) entry which is preliminary data.</text>
</comment>
<gene>
    <name evidence="2" type="ORF">GKR67_14550</name>
</gene>
<keyword evidence="1" id="KW-0812">Transmembrane</keyword>
<dbReference type="Proteomes" id="UP000449944">
    <property type="component" value="Unassembled WGS sequence"/>
</dbReference>
<evidence type="ECO:0000313" key="2">
    <source>
        <dbReference type="EMBL" id="MTC35827.1"/>
    </source>
</evidence>